<evidence type="ECO:0000256" key="2">
    <source>
        <dbReference type="ARBA" id="ARBA00022771"/>
    </source>
</evidence>
<dbReference type="InterPro" id="IPR019786">
    <property type="entry name" value="Zinc_finger_PHD-type_CS"/>
</dbReference>
<accession>A0ABM4BG02</accession>
<dbReference type="InterPro" id="IPR019787">
    <property type="entry name" value="Znf_PHD-finger"/>
</dbReference>
<dbReference type="Pfam" id="PF21056">
    <property type="entry name" value="ZSWIM1-3_RNaseH-like"/>
    <property type="match status" value="1"/>
</dbReference>
<name>A0ABM4BG02_HYDVU</name>
<dbReference type="Proteomes" id="UP001652625">
    <property type="component" value="Chromosome 02"/>
</dbReference>
<keyword evidence="2 4" id="KW-0863">Zinc-finger</keyword>
<dbReference type="SUPFAM" id="SSF57903">
    <property type="entry name" value="FYVE/PHD zinc finger"/>
    <property type="match status" value="1"/>
</dbReference>
<dbReference type="PROSITE" id="PS01359">
    <property type="entry name" value="ZF_PHD_1"/>
    <property type="match status" value="1"/>
</dbReference>
<evidence type="ECO:0000313" key="7">
    <source>
        <dbReference type="RefSeq" id="XP_065647902.1"/>
    </source>
</evidence>
<keyword evidence="1" id="KW-0479">Metal-binding</keyword>
<dbReference type="RefSeq" id="XP_065647902.1">
    <property type="nucleotide sequence ID" value="XM_065791830.1"/>
</dbReference>
<dbReference type="InterPro" id="IPR001965">
    <property type="entry name" value="Znf_PHD"/>
</dbReference>
<dbReference type="Gene3D" id="3.30.40.10">
    <property type="entry name" value="Zinc/RING finger domain, C3HC4 (zinc finger)"/>
    <property type="match status" value="1"/>
</dbReference>
<sequence>MQDILNEKFSDFNDAEKAVMHYCNTHFHPIRVDYKEKFESYNKKVKQESQIKNQPLDSIYACRWTCKHFGHQKPYLIKKNQGKRNNQAILPCGCKMFIYVSYDNQRQCYGVKKLFLEHNHPYGIEEFSMYSSQRQPKGLLEQQTLMLIEHGANTALVTDSLNRSGLKTKPRDIYNIKQKLKFKGSALDEIKTVLDFPGSLYHIDANSDGQVECITWTTTEQIMLLQKFPDVIMMDGTYKVNNLSMPLYTLAVVDQHGMGRPVIQSIVYREDQAHLRMFLIRSHEWAGFNTFSTSIFVIDKAKAEISVLQAVFPDNHILLCRFHVSKAFVHKIKKSNLISNDKESLYKATKRLLYGNQQTCDEALLHIQETFPEFYTYLTNNWLMMADMFMGYKRKGLLHIDNHTNNRLERYHRTLKDVGLTSRMSPGNLISKIIKINRVQLEKSKHADFDQRLKINTKLPECLKFYAHAISSFILQHMVEQYNLSQKEGYSLQEENNCLQVKYNGCLFPLQNWTCQCDNAAGYGVPCSHAFFAIREKNMNLSDLDLIHKRWFVPTHQMANVNQGDNLSNSCMTFSIQPVALCNSTVNERYNTALSHLQPLASILSEFTPSKFDLAIKWLESVYQQCISGEWELQVQQHHSEDDVISENLFQTNVEIFPESSSATLECVLPVSPKVYKQSLQTNSVTTSNISPTITCETLHVERLQTNVEIFPESSLSATLECVLPVSSQISIQKNSETTSKTFPTITFPTITCEALPIEKRYTTRILEDIDIVLRKPQRFPPGRPAVKKQRLFYNVTKPLEKLGVYEKDFIRLTWFVKDSIAQNSLQSGSKISSNDLSLTVPYIVNDKRANLHELKQYFDESAWAEIEVRCKSTSSDSWPCYHCQQIQSASKLQKWIQCDHCLYWYHYYCVGILRKPKSHWFCMDCKT</sequence>
<keyword evidence="3" id="KW-0862">Zinc</keyword>
<keyword evidence="6" id="KW-1185">Reference proteome</keyword>
<dbReference type="InterPro" id="IPR052579">
    <property type="entry name" value="Zinc_finger_SWIM"/>
</dbReference>
<dbReference type="GeneID" id="136077144"/>
<evidence type="ECO:0000259" key="5">
    <source>
        <dbReference type="PROSITE" id="PS50016"/>
    </source>
</evidence>
<evidence type="ECO:0000313" key="6">
    <source>
        <dbReference type="Proteomes" id="UP001652625"/>
    </source>
</evidence>
<dbReference type="PANTHER" id="PTHR31569:SF4">
    <property type="entry name" value="SWIM-TYPE DOMAIN-CONTAINING PROTEIN"/>
    <property type="match status" value="1"/>
</dbReference>
<dbReference type="InterPro" id="IPR013083">
    <property type="entry name" value="Znf_RING/FYVE/PHD"/>
</dbReference>
<organism evidence="6 7">
    <name type="scientific">Hydra vulgaris</name>
    <name type="common">Hydra</name>
    <name type="synonym">Hydra attenuata</name>
    <dbReference type="NCBI Taxonomy" id="6087"/>
    <lineage>
        <taxon>Eukaryota</taxon>
        <taxon>Metazoa</taxon>
        <taxon>Cnidaria</taxon>
        <taxon>Hydrozoa</taxon>
        <taxon>Hydroidolina</taxon>
        <taxon>Anthoathecata</taxon>
        <taxon>Aplanulata</taxon>
        <taxon>Hydridae</taxon>
        <taxon>Hydra</taxon>
    </lineage>
</organism>
<proteinExistence type="predicted"/>
<feature type="domain" description="PHD-type" evidence="5">
    <location>
        <begin position="878"/>
        <end position="928"/>
    </location>
</feature>
<gene>
    <name evidence="7" type="primary">LOC136077144</name>
</gene>
<evidence type="ECO:0000256" key="3">
    <source>
        <dbReference type="ARBA" id="ARBA00022833"/>
    </source>
</evidence>
<dbReference type="InterPro" id="IPR011011">
    <property type="entry name" value="Znf_FYVE_PHD"/>
</dbReference>
<evidence type="ECO:0000256" key="1">
    <source>
        <dbReference type="ARBA" id="ARBA00022723"/>
    </source>
</evidence>
<dbReference type="PROSITE" id="PS50016">
    <property type="entry name" value="ZF_PHD_2"/>
    <property type="match status" value="1"/>
</dbReference>
<protein>
    <submittedName>
        <fullName evidence="7">Uncharacterized protein LOC136077144 isoform X1</fullName>
    </submittedName>
</protein>
<dbReference type="SMART" id="SM00249">
    <property type="entry name" value="PHD"/>
    <property type="match status" value="1"/>
</dbReference>
<dbReference type="InterPro" id="IPR048324">
    <property type="entry name" value="ZSWIM1-3_RNaseH-like"/>
</dbReference>
<reference evidence="6" key="1">
    <citation type="submission" date="2025-05" db="UniProtKB">
        <authorList>
            <consortium name="RefSeq"/>
        </authorList>
    </citation>
    <scope>NUCLEOTIDE SEQUENCE [LARGE SCALE GENOMIC DNA]</scope>
</reference>
<reference evidence="7" key="2">
    <citation type="submission" date="2025-08" db="UniProtKB">
        <authorList>
            <consortium name="RefSeq"/>
        </authorList>
    </citation>
    <scope>IDENTIFICATION</scope>
</reference>
<dbReference type="PANTHER" id="PTHR31569">
    <property type="entry name" value="SWIM-TYPE DOMAIN-CONTAINING PROTEIN"/>
    <property type="match status" value="1"/>
</dbReference>
<evidence type="ECO:0000256" key="4">
    <source>
        <dbReference type="PROSITE-ProRule" id="PRU00146"/>
    </source>
</evidence>